<dbReference type="Pfam" id="PF07735">
    <property type="entry name" value="FBA_2"/>
    <property type="match status" value="1"/>
</dbReference>
<dbReference type="WBParaSite" id="Csp11.Scaffold629.g13875.t1">
    <property type="protein sequence ID" value="Csp11.Scaffold629.g13875.t1"/>
    <property type="gene ID" value="Csp11.Scaffold629.g13875"/>
</dbReference>
<keyword evidence="2" id="KW-1185">Reference proteome</keyword>
<protein>
    <submittedName>
        <fullName evidence="3">FBA_2 domain-containing protein</fullName>
    </submittedName>
</protein>
<evidence type="ECO:0000313" key="2">
    <source>
        <dbReference type="Proteomes" id="UP000095282"/>
    </source>
</evidence>
<evidence type="ECO:0000259" key="1">
    <source>
        <dbReference type="Pfam" id="PF07735"/>
    </source>
</evidence>
<reference evidence="3" key="1">
    <citation type="submission" date="2016-11" db="UniProtKB">
        <authorList>
            <consortium name="WormBaseParasite"/>
        </authorList>
    </citation>
    <scope>IDENTIFICATION</scope>
</reference>
<dbReference type="AlphaFoldDB" id="A0A1I7U1D8"/>
<dbReference type="PANTHER" id="PTHR21503">
    <property type="entry name" value="F-BOX-CONTAINING HYPOTHETICAL PROTEIN C.ELEGANS"/>
    <property type="match status" value="1"/>
</dbReference>
<dbReference type="Proteomes" id="UP000095282">
    <property type="component" value="Unplaced"/>
</dbReference>
<sequence>MNDFIDYGWSSSFEQHQFVTRRRETPLENTEIPSFIEATNHFMDVLNCRIDSLSLELKPPLTEDQLIVMIDCLNGIKTDIGQVLIVSSTSPPFELFMNRIRKSVSKFYSSIDDSERNVHIPLNFEIKEYFSSTCPWLHLDSLLNMNTEKISASAINLSAEDLNVFLRSWQEGKTNRKLKSAKLRMSSERDVKEVLKGCEGQLMDPRTTKLKCNECYDLDFFIGGGIHIRGNDGRLAVIDTNGQEWCSNYDDTYEKRVQKYLKEREIWNSENSAEKWMEKSFFIYIF</sequence>
<dbReference type="InterPro" id="IPR012885">
    <property type="entry name" value="F-box_Sdz-33"/>
</dbReference>
<evidence type="ECO:0000313" key="3">
    <source>
        <dbReference type="WBParaSite" id="Csp11.Scaffold629.g13875.t1"/>
    </source>
</evidence>
<organism evidence="2 3">
    <name type="scientific">Caenorhabditis tropicalis</name>
    <dbReference type="NCBI Taxonomy" id="1561998"/>
    <lineage>
        <taxon>Eukaryota</taxon>
        <taxon>Metazoa</taxon>
        <taxon>Ecdysozoa</taxon>
        <taxon>Nematoda</taxon>
        <taxon>Chromadorea</taxon>
        <taxon>Rhabditida</taxon>
        <taxon>Rhabditina</taxon>
        <taxon>Rhabditomorpha</taxon>
        <taxon>Rhabditoidea</taxon>
        <taxon>Rhabditidae</taxon>
        <taxon>Peloderinae</taxon>
        <taxon>Caenorhabditis</taxon>
    </lineage>
</organism>
<proteinExistence type="predicted"/>
<dbReference type="eggNOG" id="ENOG502TK42">
    <property type="taxonomic scope" value="Eukaryota"/>
</dbReference>
<accession>A0A1I7U1D8</accession>
<feature type="domain" description="Sdz-33 F-box" evidence="1">
    <location>
        <begin position="130"/>
        <end position="181"/>
    </location>
</feature>
<name>A0A1I7U1D8_9PELO</name>